<dbReference type="PROSITE" id="PS01195">
    <property type="entry name" value="PEPT_TRNA_HYDROL_1"/>
    <property type="match status" value="1"/>
</dbReference>
<dbReference type="SUPFAM" id="SSF53178">
    <property type="entry name" value="Peptidyl-tRNA hydrolase-like"/>
    <property type="match status" value="1"/>
</dbReference>
<evidence type="ECO:0000313" key="12">
    <source>
        <dbReference type="Proteomes" id="UP000018735"/>
    </source>
</evidence>
<comment type="similarity">
    <text evidence="5 8 10">Belongs to the PTH family.</text>
</comment>
<keyword evidence="8" id="KW-0963">Cytoplasm</keyword>
<evidence type="ECO:0000256" key="8">
    <source>
        <dbReference type="HAMAP-Rule" id="MF_00083"/>
    </source>
</evidence>
<dbReference type="EMBL" id="CP006916">
    <property type="protein sequence ID" value="AHB99919.1"/>
    <property type="molecule type" value="Genomic_DNA"/>
</dbReference>
<dbReference type="CDD" id="cd00462">
    <property type="entry name" value="PTH"/>
    <property type="match status" value="1"/>
</dbReference>
<dbReference type="InterPro" id="IPR001328">
    <property type="entry name" value="Pept_tRNA_hydro"/>
</dbReference>
<dbReference type="EC" id="3.1.1.29" evidence="1 8"/>
<feature type="site" description="Discriminates between blocked and unblocked aminoacyl-tRNA" evidence="8">
    <location>
        <position position="9"/>
    </location>
</feature>
<dbReference type="AlphaFoldDB" id="A0A0F6CLE7"/>
<evidence type="ECO:0000256" key="7">
    <source>
        <dbReference type="ARBA" id="ARBA00050038"/>
    </source>
</evidence>
<protein>
    <recommendedName>
        <fullName evidence="7 8">Peptidyl-tRNA hydrolase</fullName>
        <shortName evidence="8">Pth</shortName>
        <ecNumber evidence="1 8">3.1.1.29</ecNumber>
    </recommendedName>
</protein>
<evidence type="ECO:0000256" key="4">
    <source>
        <dbReference type="ARBA" id="ARBA00022884"/>
    </source>
</evidence>
<evidence type="ECO:0000256" key="6">
    <source>
        <dbReference type="ARBA" id="ARBA00048707"/>
    </source>
</evidence>
<dbReference type="GO" id="GO:0000049">
    <property type="term" value="F:tRNA binding"/>
    <property type="evidence" value="ECO:0007669"/>
    <property type="project" value="UniProtKB-UniRule"/>
</dbReference>
<feature type="active site" description="Proton acceptor" evidence="8">
    <location>
        <position position="19"/>
    </location>
</feature>
<dbReference type="GO" id="GO:0072344">
    <property type="term" value="P:rescue of stalled ribosome"/>
    <property type="evidence" value="ECO:0007669"/>
    <property type="project" value="UniProtKB-UniRule"/>
</dbReference>
<evidence type="ECO:0000256" key="10">
    <source>
        <dbReference type="RuleBase" id="RU004320"/>
    </source>
</evidence>
<feature type="site" description="Stabilizes the basic form of H active site to accept a proton" evidence="8">
    <location>
        <position position="87"/>
    </location>
</feature>
<evidence type="ECO:0000256" key="1">
    <source>
        <dbReference type="ARBA" id="ARBA00013260"/>
    </source>
</evidence>
<dbReference type="NCBIfam" id="TIGR00447">
    <property type="entry name" value="pth"/>
    <property type="match status" value="1"/>
</dbReference>
<gene>
    <name evidence="8 11" type="primary">pth</name>
    <name evidence="11" type="ORF">GCW_03725</name>
</gene>
<dbReference type="RefSeq" id="WP_011883462.1">
    <property type="nucleotide sequence ID" value="NC_023030.2"/>
</dbReference>
<feature type="binding site" evidence="8">
    <location>
        <position position="62"/>
    </location>
    <ligand>
        <name>tRNA</name>
        <dbReference type="ChEBI" id="CHEBI:17843"/>
    </ligand>
</feature>
<comment type="subunit">
    <text evidence="8">Monomer.</text>
</comment>
<dbReference type="Proteomes" id="UP000018735">
    <property type="component" value="Chromosome"/>
</dbReference>
<dbReference type="Pfam" id="PF01195">
    <property type="entry name" value="Pept_tRNA_hydro"/>
    <property type="match status" value="1"/>
</dbReference>
<dbReference type="GO" id="GO:0006515">
    <property type="term" value="P:protein quality control for misfolded or incompletely synthesized proteins"/>
    <property type="evidence" value="ECO:0007669"/>
    <property type="project" value="UniProtKB-UniRule"/>
</dbReference>
<dbReference type="FunFam" id="3.40.50.1470:FF:000001">
    <property type="entry name" value="Peptidyl-tRNA hydrolase"/>
    <property type="match status" value="1"/>
</dbReference>
<proteinExistence type="inferred from homology"/>
<dbReference type="HOGENOM" id="CLU_062456_4_1_14"/>
<comment type="function">
    <text evidence="8">Catalyzes the release of premature peptidyl moieties from peptidyl-tRNA molecules trapped in stalled 50S ribosomal subunits, and thus maintains levels of free tRNAs and 50S ribosomes.</text>
</comment>
<dbReference type="PANTHER" id="PTHR17224:SF1">
    <property type="entry name" value="PEPTIDYL-TRNA HYDROLASE"/>
    <property type="match status" value="1"/>
</dbReference>
<accession>A0A0F6CLE7</accession>
<dbReference type="PANTHER" id="PTHR17224">
    <property type="entry name" value="PEPTIDYL-TRNA HYDROLASE"/>
    <property type="match status" value="1"/>
</dbReference>
<comment type="caution">
    <text evidence="8">Lacks conserved residue(s) required for the propagation of feature annotation.</text>
</comment>
<evidence type="ECO:0000256" key="3">
    <source>
        <dbReference type="ARBA" id="ARBA00022801"/>
    </source>
</evidence>
<evidence type="ECO:0000256" key="9">
    <source>
        <dbReference type="RuleBase" id="RU000673"/>
    </source>
</evidence>
<dbReference type="InterPro" id="IPR018171">
    <property type="entry name" value="Pept_tRNA_hydro_CS"/>
</dbReference>
<name>A0A0F6CLE7_MYCGL</name>
<dbReference type="GO" id="GO:0005737">
    <property type="term" value="C:cytoplasm"/>
    <property type="evidence" value="ECO:0007669"/>
    <property type="project" value="UniProtKB-SubCell"/>
</dbReference>
<comment type="subcellular location">
    <subcellularLocation>
        <location evidence="8">Cytoplasm</location>
    </subcellularLocation>
</comment>
<sequence length="183" mass="20704">MKLIVGLGNPGFEYEHTRHNIGFKIIDKLLDVLNLELNKSQFNGLYVKHDDFIIAKPLTYMNLSGNFIRQLVNFYKIQIDDILVIHDELAFNLGVVRLKQNGSANGQKGVANIINQLGTQNFKRLRVGIKNEDLKNIASFVLSKFAPNELILLESAIASASVIAYDFLKSNKSFSKLMNEYNQ</sequence>
<keyword evidence="2 8" id="KW-0820">tRNA-binding</keyword>
<dbReference type="InterPro" id="IPR036416">
    <property type="entry name" value="Pept_tRNA_hydro_sf"/>
</dbReference>
<evidence type="ECO:0000256" key="5">
    <source>
        <dbReference type="ARBA" id="ARBA00038063"/>
    </source>
</evidence>
<feature type="binding site" evidence="8">
    <location>
        <position position="60"/>
    </location>
    <ligand>
        <name>tRNA</name>
        <dbReference type="ChEBI" id="CHEBI:17843"/>
    </ligand>
</feature>
<evidence type="ECO:0000256" key="2">
    <source>
        <dbReference type="ARBA" id="ARBA00022555"/>
    </source>
</evidence>
<feature type="binding site" evidence="8">
    <location>
        <position position="14"/>
    </location>
    <ligand>
        <name>tRNA</name>
        <dbReference type="ChEBI" id="CHEBI:17843"/>
    </ligand>
</feature>
<reference evidence="11 12" key="1">
    <citation type="journal article" date="2011" name="PLoS ONE">
        <title>Core proteome of the minimal cell: comparative proteomics of three mollicute species.</title>
        <authorList>
            <person name="Fisunov G.Y."/>
            <person name="Alexeev D.G."/>
            <person name="Bazaleev N.A."/>
            <person name="Ladygina V.G."/>
            <person name="Galyamina M.A."/>
            <person name="Kondratov I.G."/>
            <person name="Zhukova N.A."/>
            <person name="Serebryakova M.V."/>
            <person name="Demina I.A."/>
            <person name="Govorun V.M."/>
        </authorList>
    </citation>
    <scope>NUCLEOTIDE SEQUENCE [LARGE SCALE GENOMIC DNA]</scope>
    <source>
        <strain evidence="11 12">S6</strain>
    </source>
</reference>
<dbReference type="GO" id="GO:0004045">
    <property type="term" value="F:peptidyl-tRNA hydrolase activity"/>
    <property type="evidence" value="ECO:0007669"/>
    <property type="project" value="UniProtKB-UniRule"/>
</dbReference>
<dbReference type="KEGG" id="mgz:GCW_03725"/>
<organism evidence="11 12">
    <name type="scientific">Mycoplasmoides gallisepticum S6</name>
    <dbReference type="NCBI Taxonomy" id="1006581"/>
    <lineage>
        <taxon>Bacteria</taxon>
        <taxon>Bacillati</taxon>
        <taxon>Mycoplasmatota</taxon>
        <taxon>Mycoplasmoidales</taxon>
        <taxon>Mycoplasmoidaceae</taxon>
        <taxon>Mycoplasmoides</taxon>
    </lineage>
</organism>
<evidence type="ECO:0000313" key="11">
    <source>
        <dbReference type="EMBL" id="AHB99919.1"/>
    </source>
</evidence>
<dbReference type="Gene3D" id="3.40.50.1470">
    <property type="entry name" value="Peptidyl-tRNA hydrolase"/>
    <property type="match status" value="1"/>
</dbReference>
<comment type="function">
    <text evidence="8">Hydrolyzes ribosome-free peptidyl-tRNAs (with 1 or more amino acids incorporated), which drop off the ribosome during protein synthesis, or as a result of ribosome stalling.</text>
</comment>
<keyword evidence="3 8" id="KW-0378">Hydrolase</keyword>
<keyword evidence="4 8" id="KW-0694">RNA-binding</keyword>
<dbReference type="eggNOG" id="COG0193">
    <property type="taxonomic scope" value="Bacteria"/>
</dbReference>
<comment type="catalytic activity">
    <reaction evidence="6 8 9">
        <text>an N-acyl-L-alpha-aminoacyl-tRNA + H2O = an N-acyl-L-amino acid + a tRNA + H(+)</text>
        <dbReference type="Rhea" id="RHEA:54448"/>
        <dbReference type="Rhea" id="RHEA-COMP:10123"/>
        <dbReference type="Rhea" id="RHEA-COMP:13883"/>
        <dbReference type="ChEBI" id="CHEBI:15377"/>
        <dbReference type="ChEBI" id="CHEBI:15378"/>
        <dbReference type="ChEBI" id="CHEBI:59874"/>
        <dbReference type="ChEBI" id="CHEBI:78442"/>
        <dbReference type="ChEBI" id="CHEBI:138191"/>
        <dbReference type="EC" id="3.1.1.29"/>
    </reaction>
</comment>
<dbReference type="HAMAP" id="MF_00083">
    <property type="entry name" value="Pept_tRNA_hydro_bact"/>
    <property type="match status" value="1"/>
</dbReference>